<dbReference type="Proteomes" id="UP000002630">
    <property type="component" value="Linkage Group LG11"/>
</dbReference>
<dbReference type="GO" id="GO:0005524">
    <property type="term" value="F:ATP binding"/>
    <property type="evidence" value="ECO:0007669"/>
    <property type="project" value="UniProtKB-KW"/>
</dbReference>
<evidence type="ECO:0000256" key="3">
    <source>
        <dbReference type="ARBA" id="ARBA00022840"/>
    </source>
</evidence>
<name>D8LEI0_ECTSI</name>
<feature type="compositionally biased region" description="Low complexity" evidence="4">
    <location>
        <begin position="1"/>
        <end position="12"/>
    </location>
</feature>
<evidence type="ECO:0000256" key="1">
    <source>
        <dbReference type="ARBA" id="ARBA00022737"/>
    </source>
</evidence>
<feature type="region of interest" description="Disordered" evidence="4">
    <location>
        <begin position="139"/>
        <end position="167"/>
    </location>
</feature>
<dbReference type="Gene3D" id="3.40.50.300">
    <property type="entry name" value="P-loop containing nucleotide triphosphate hydrolases"/>
    <property type="match status" value="2"/>
</dbReference>
<dbReference type="STRING" id="2880.D8LEI0"/>
<sequence>MSGFSGKGSKAKGSGGGKGSKVKGASNEAQGGKGAGAAGGTGKGGKATAAAAESSGKGKGGGGKGKGERKGGAAPAELTAKQAKSKRKAERAAMEAARKGEVESMMKGSSAPTTASEGFYTVRGGVGDVDRHPWLGVAETQTTQVFDSDEDGREGEDGGVGDDDDDVVYDKFGNVMDKAAAEEAALQELREAARVARAAKEKAAKEAKAAASGSGGAQEDQDDGATDYGSKLDKQMDAAAAKQKAGGRLTNKEKKLLKKLEEREVARTAAETRSNQGLTAFSLSMRPGGGGGGEMTAAEDGSTDVSVLGFSIAAPKRELLRDADLRLAAGKRYGLLGPNGRGKSTLLRFLAARELPVPAAVDVLLVEQEAEASERPVVQQVLLADERRRELLEEEASLLKQMDAAEAREDDGDIGDFGDGGSESGGDAEGEGQGGHWDDDMWAAKSKRLAQVASELDAIGADAAEGTVRKILTGLGFTDEMQDGPTTILSGGWRMRVSLARALFVEPKLLLLDEPTNHLDLHAVLWLDDYLARKWKTTLLVVSHDQDFLDSVCTDIVHLHEMGLKYYGHGVDRFREMLGQVNVKAEKDYKLQEKEIAALKRKGNSGSKAEEAALKKMGRTSLMDRPKEYTVKFMLSSPEDRVPSISVLDVSFGYRDDRAALFQDLRFKVDTDTRVAIVGPNGVGKSTLLNLLSGKLEPSSGEVTRHRHLRIGRYDQHFHELLPQGKSPCDFLRSEYDVPEQQARKVLGQFGLDGARHLIPIAELSGGQKARVVFASLSMSQPHILLLDEPTNHLDMESVDALIRGIQEYKGGVVLVSHDARLIAATECELWVCEGGGRVNVHRQGFEHYRRSLLRDIANAEARVEAAAAARAARRAKERADRLGKHTRRGAQAQFSKLGLGKGKTEEEEVEARSTEVRKKAVASVFGKKKR</sequence>
<reference evidence="6 7" key="1">
    <citation type="journal article" date="2010" name="Nature">
        <title>The Ectocarpus genome and the independent evolution of multicellularity in brown algae.</title>
        <authorList>
            <person name="Cock J.M."/>
            <person name="Sterck L."/>
            <person name="Rouze P."/>
            <person name="Scornet D."/>
            <person name="Allen A.E."/>
            <person name="Amoutzias G."/>
            <person name="Anthouard V."/>
            <person name="Artiguenave F."/>
            <person name="Aury J.M."/>
            <person name="Badger J.H."/>
            <person name="Beszteri B."/>
            <person name="Billiau K."/>
            <person name="Bonnet E."/>
            <person name="Bothwell J.H."/>
            <person name="Bowler C."/>
            <person name="Boyen C."/>
            <person name="Brownlee C."/>
            <person name="Carrano C.J."/>
            <person name="Charrier B."/>
            <person name="Cho G.Y."/>
            <person name="Coelho S.M."/>
            <person name="Collen J."/>
            <person name="Corre E."/>
            <person name="Da Silva C."/>
            <person name="Delage L."/>
            <person name="Delaroque N."/>
            <person name="Dittami S.M."/>
            <person name="Doulbeau S."/>
            <person name="Elias M."/>
            <person name="Farnham G."/>
            <person name="Gachon C.M."/>
            <person name="Gschloessl B."/>
            <person name="Heesch S."/>
            <person name="Jabbari K."/>
            <person name="Jubin C."/>
            <person name="Kawai H."/>
            <person name="Kimura K."/>
            <person name="Kloareg B."/>
            <person name="Kupper F.C."/>
            <person name="Lang D."/>
            <person name="Le Bail A."/>
            <person name="Leblanc C."/>
            <person name="Lerouge P."/>
            <person name="Lohr M."/>
            <person name="Lopez P.J."/>
            <person name="Martens C."/>
            <person name="Maumus F."/>
            <person name="Michel G."/>
            <person name="Miranda-Saavedra D."/>
            <person name="Morales J."/>
            <person name="Moreau H."/>
            <person name="Motomura T."/>
            <person name="Nagasato C."/>
            <person name="Napoli C.A."/>
            <person name="Nelson D.R."/>
            <person name="Nyvall-Collen P."/>
            <person name="Peters A.F."/>
            <person name="Pommier C."/>
            <person name="Potin P."/>
            <person name="Poulain J."/>
            <person name="Quesneville H."/>
            <person name="Read B."/>
            <person name="Rensing S.A."/>
            <person name="Ritter A."/>
            <person name="Rousvoal S."/>
            <person name="Samanta M."/>
            <person name="Samson G."/>
            <person name="Schroeder D.C."/>
            <person name="Segurens B."/>
            <person name="Strittmatter M."/>
            <person name="Tonon T."/>
            <person name="Tregear J.W."/>
            <person name="Valentin K."/>
            <person name="von Dassow P."/>
            <person name="Yamagishi T."/>
            <person name="Van de Peer Y."/>
            <person name="Wincker P."/>
        </authorList>
    </citation>
    <scope>NUCLEOTIDE SEQUENCE [LARGE SCALE GENOMIC DNA]</scope>
    <source>
        <strain evidence="7">Ec32 / CCAP1310/4</strain>
    </source>
</reference>
<dbReference type="FunFam" id="3.40.50.300:FF:000549">
    <property type="entry name" value="ABC transporter ATP-binding protein arb1"/>
    <property type="match status" value="1"/>
</dbReference>
<dbReference type="EMBL" id="FN647946">
    <property type="protein sequence ID" value="CBN80223.1"/>
    <property type="molecule type" value="Genomic_DNA"/>
</dbReference>
<dbReference type="InterPro" id="IPR050611">
    <property type="entry name" value="ABCF"/>
</dbReference>
<feature type="region of interest" description="Disordered" evidence="4">
    <location>
        <begin position="404"/>
        <end position="439"/>
    </location>
</feature>
<organism evidence="6 7">
    <name type="scientific">Ectocarpus siliculosus</name>
    <name type="common">Brown alga</name>
    <name type="synonym">Conferva siliculosa</name>
    <dbReference type="NCBI Taxonomy" id="2880"/>
    <lineage>
        <taxon>Eukaryota</taxon>
        <taxon>Sar</taxon>
        <taxon>Stramenopiles</taxon>
        <taxon>Ochrophyta</taxon>
        <taxon>PX clade</taxon>
        <taxon>Phaeophyceae</taxon>
        <taxon>Ectocarpales</taxon>
        <taxon>Ectocarpaceae</taxon>
        <taxon>Ectocarpus</taxon>
    </lineage>
</organism>
<keyword evidence="2" id="KW-0547">Nucleotide-binding</keyword>
<feature type="domain" description="ABC transporter" evidence="5">
    <location>
        <begin position="645"/>
        <end position="869"/>
    </location>
</feature>
<dbReference type="AlphaFoldDB" id="D8LEI0"/>
<dbReference type="Pfam" id="PF00005">
    <property type="entry name" value="ABC_tran"/>
    <property type="match status" value="2"/>
</dbReference>
<dbReference type="PANTHER" id="PTHR19211:SF14">
    <property type="entry name" value="ATP-BINDING CASSETTE SUB-FAMILY F MEMBER 1"/>
    <property type="match status" value="1"/>
</dbReference>
<keyword evidence="3" id="KW-0067">ATP-binding</keyword>
<dbReference type="InParanoid" id="D8LEI0"/>
<accession>D8LEI0</accession>
<feature type="compositionally biased region" description="Gly residues" evidence="4">
    <location>
        <begin position="31"/>
        <end position="45"/>
    </location>
</feature>
<evidence type="ECO:0000256" key="4">
    <source>
        <dbReference type="SAM" id="MobiDB-lite"/>
    </source>
</evidence>
<dbReference type="SUPFAM" id="SSF52540">
    <property type="entry name" value="P-loop containing nucleoside triphosphate hydrolases"/>
    <property type="match status" value="2"/>
</dbReference>
<dbReference type="InterPro" id="IPR003593">
    <property type="entry name" value="AAA+_ATPase"/>
</dbReference>
<evidence type="ECO:0000259" key="5">
    <source>
        <dbReference type="PROSITE" id="PS50893"/>
    </source>
</evidence>
<evidence type="ECO:0000256" key="2">
    <source>
        <dbReference type="ARBA" id="ARBA00022741"/>
    </source>
</evidence>
<dbReference type="PANTHER" id="PTHR19211">
    <property type="entry name" value="ATP-BINDING TRANSPORT PROTEIN-RELATED"/>
    <property type="match status" value="1"/>
</dbReference>
<dbReference type="EMBL" id="FN649736">
    <property type="protein sequence ID" value="CBN80223.1"/>
    <property type="molecule type" value="Genomic_DNA"/>
</dbReference>
<feature type="compositionally biased region" description="Basic and acidic residues" evidence="4">
    <location>
        <begin position="90"/>
        <end position="104"/>
    </location>
</feature>
<dbReference type="CDD" id="cd03221">
    <property type="entry name" value="ABCF_EF-3"/>
    <property type="match status" value="2"/>
</dbReference>
<dbReference type="eggNOG" id="KOG0066">
    <property type="taxonomic scope" value="Eukaryota"/>
</dbReference>
<feature type="region of interest" description="Disordered" evidence="4">
    <location>
        <begin position="1"/>
        <end position="119"/>
    </location>
</feature>
<dbReference type="PROSITE" id="PS50893">
    <property type="entry name" value="ABC_TRANSPORTER_2"/>
    <property type="match status" value="2"/>
</dbReference>
<protein>
    <recommendedName>
        <fullName evidence="5">ABC transporter domain-containing protein</fullName>
    </recommendedName>
</protein>
<proteinExistence type="predicted"/>
<feature type="compositionally biased region" description="Acidic residues" evidence="4">
    <location>
        <begin position="147"/>
        <end position="167"/>
    </location>
</feature>
<dbReference type="PROSITE" id="PS00211">
    <property type="entry name" value="ABC_TRANSPORTER_1"/>
    <property type="match status" value="2"/>
</dbReference>
<evidence type="ECO:0000313" key="6">
    <source>
        <dbReference type="EMBL" id="CBN80223.1"/>
    </source>
</evidence>
<feature type="compositionally biased region" description="Low complexity" evidence="4">
    <location>
        <begin position="46"/>
        <end position="55"/>
    </location>
</feature>
<dbReference type="InterPro" id="IPR027417">
    <property type="entry name" value="P-loop_NTPase"/>
</dbReference>
<dbReference type="OMA" id="ATECELW"/>
<evidence type="ECO:0000313" key="7">
    <source>
        <dbReference type="Proteomes" id="UP000002630"/>
    </source>
</evidence>
<feature type="domain" description="ABC transporter" evidence="5">
    <location>
        <begin position="305"/>
        <end position="586"/>
    </location>
</feature>
<dbReference type="OrthoDB" id="2110130at2759"/>
<feature type="region of interest" description="Disordered" evidence="4">
    <location>
        <begin position="878"/>
        <end position="914"/>
    </location>
</feature>
<dbReference type="InterPro" id="IPR017871">
    <property type="entry name" value="ABC_transporter-like_CS"/>
</dbReference>
<dbReference type="SMART" id="SM00382">
    <property type="entry name" value="AAA"/>
    <property type="match status" value="2"/>
</dbReference>
<keyword evidence="1" id="KW-0677">Repeat</keyword>
<feature type="region of interest" description="Disordered" evidence="4">
    <location>
        <begin position="193"/>
        <end position="254"/>
    </location>
</feature>
<dbReference type="InterPro" id="IPR003439">
    <property type="entry name" value="ABC_transporter-like_ATP-bd"/>
</dbReference>
<dbReference type="GO" id="GO:0016887">
    <property type="term" value="F:ATP hydrolysis activity"/>
    <property type="evidence" value="ECO:0007669"/>
    <property type="project" value="InterPro"/>
</dbReference>
<keyword evidence="7" id="KW-1185">Reference proteome</keyword>
<feature type="compositionally biased region" description="Basic and acidic residues" evidence="4">
    <location>
        <begin position="193"/>
        <end position="208"/>
    </location>
</feature>
<gene>
    <name evidence="6" type="ORF">Esi_0131_0042</name>
</gene>